<dbReference type="Gene3D" id="3.30.565.10">
    <property type="entry name" value="Histidine kinase-like ATPase, C-terminal domain"/>
    <property type="match status" value="1"/>
</dbReference>
<dbReference type="InterPro" id="IPR036890">
    <property type="entry name" value="HATPase_C_sf"/>
</dbReference>
<feature type="region of interest" description="Disordered" evidence="12">
    <location>
        <begin position="64"/>
        <end position="121"/>
    </location>
</feature>
<feature type="compositionally biased region" description="Pro residues" evidence="12">
    <location>
        <begin position="989"/>
        <end position="1000"/>
    </location>
</feature>
<evidence type="ECO:0000256" key="11">
    <source>
        <dbReference type="ARBA" id="ARBA00023012"/>
    </source>
</evidence>
<keyword evidence="16" id="KW-1185">Reference proteome</keyword>
<gene>
    <name evidence="15" type="ORF">FED44_35230</name>
</gene>
<evidence type="ECO:0000313" key="16">
    <source>
        <dbReference type="Proteomes" id="UP000309033"/>
    </source>
</evidence>
<proteinExistence type="predicted"/>
<feature type="compositionally biased region" description="Low complexity" evidence="12">
    <location>
        <begin position="933"/>
        <end position="946"/>
    </location>
</feature>
<evidence type="ECO:0000256" key="7">
    <source>
        <dbReference type="ARBA" id="ARBA00022741"/>
    </source>
</evidence>
<keyword evidence="10 13" id="KW-1133">Transmembrane helix</keyword>
<dbReference type="Proteomes" id="UP000309033">
    <property type="component" value="Unassembled WGS sequence"/>
</dbReference>
<sequence>MHVQNLIRKCRVPLGVARTKLSRCAAARNSPSLDRAKLFDRLVYLVALCSNCRCLVGGIPSDRSESHLEEPREVASVRTATAESGRRSERKPPPLPAGSEASAGDQGEQPAQPEQPGQDAGSRLALKNWRLRTRLLALILVPTAVAVSLGGLRVTSSISSAAEYRRVQDVAELILGVGDFVHELQLERDLTARYVALDRRGGAMLSLIRDQQSAVDAAAQRVRAKADTAGAAFGDIGRADLVRLRGRLDELPALRTTVLESKLPALPAIEKYSLFVADALRLYDETVQGAVDEGVIAGLKSMASLARTEEEVSKQRALLAAALVRNRFENAEIDAFTAARAREVSERNAFLAQATATQRQLFSDTVTGQKVDRAEYLRALALSLTRDGLPLHRIEPGGQAADTWFDAITETGDQMHKVNLALARSVIGRSEELQASDQRVAAINVILVVAVLIVVLIITLVMARSVVRPLRRLRSEALEIAGHRLPDIVQRLRESDSAGTQQVQPIGVMSVDEIGEVARAFDEVHREAVRLAGDEARLRGNVNAMFVNLSRRTQTLVERQITLIDGLEQGEQDEERLGNLFKLDHLATRMRRNSENLLVLAGQETARRWSRPVEITDVLRASLSEVEGYERVVLNFPSDVSIAGQAVNDVIHLMAELVENALSFSARDTRVAVSGNRIDGGGVMISVTDSGIGMTTDEITQANWRLANPPVVDVSVSRRMGLFVVGRLAMRNGIRVQLRPHDGGGLTAMVLLPESLMGRASYPEQSYAGAFAPAWSGQTGQSSGWNDRPQGLPAAAPAALPAARQPGAFSRMRPFEPLPGEATGPIPTVSGSAFSGSAFSAPAFSDPAVSGPITAQSGAFSVNTGPVPMPSGPVAGPTQTGPVYGAPVGMGGAPPAPPAEEFLPIFASVESAWFRRTPATDTGPSEWQREQATDAGWQAAAAAAEKPAWEGTTTSGLPKRVPKANLVPGSADSTGPQQPPAAPAAQQTPPAPQQPRPPLSPDRARSRLSSFQQGVRQGRAVARGELSEDEGYPTKKGDGA</sequence>
<evidence type="ECO:0000256" key="1">
    <source>
        <dbReference type="ARBA" id="ARBA00000085"/>
    </source>
</evidence>
<organism evidence="15 16">
    <name type="scientific">Microbispora triticiradicis</name>
    <dbReference type="NCBI Taxonomy" id="2200763"/>
    <lineage>
        <taxon>Bacteria</taxon>
        <taxon>Bacillati</taxon>
        <taxon>Actinomycetota</taxon>
        <taxon>Actinomycetes</taxon>
        <taxon>Streptosporangiales</taxon>
        <taxon>Streptosporangiaceae</taxon>
        <taxon>Microbispora</taxon>
    </lineage>
</organism>
<comment type="caution">
    <text evidence="15">The sequence shown here is derived from an EMBL/GenBank/DDBJ whole genome shotgun (WGS) entry which is preliminary data.</text>
</comment>
<evidence type="ECO:0000256" key="13">
    <source>
        <dbReference type="SAM" id="Phobius"/>
    </source>
</evidence>
<dbReference type="EC" id="2.7.13.3" evidence="3"/>
<dbReference type="InterPro" id="IPR013587">
    <property type="entry name" value="Nitrate/nitrite_sensing"/>
</dbReference>
<dbReference type="EMBL" id="VANP01000030">
    <property type="protein sequence ID" value="TLP50376.1"/>
    <property type="molecule type" value="Genomic_DNA"/>
</dbReference>
<protein>
    <recommendedName>
        <fullName evidence="3">histidine kinase</fullName>
        <ecNumber evidence="3">2.7.13.3</ecNumber>
    </recommendedName>
</protein>
<dbReference type="Pfam" id="PF08376">
    <property type="entry name" value="NIT"/>
    <property type="match status" value="1"/>
</dbReference>
<evidence type="ECO:0000256" key="5">
    <source>
        <dbReference type="ARBA" id="ARBA00022679"/>
    </source>
</evidence>
<feature type="domain" description="HAMP" evidence="14">
    <location>
        <begin position="464"/>
        <end position="533"/>
    </location>
</feature>
<keyword evidence="11" id="KW-0902">Two-component regulatory system</keyword>
<dbReference type="SMART" id="SM00304">
    <property type="entry name" value="HAMP"/>
    <property type="match status" value="1"/>
</dbReference>
<dbReference type="PANTHER" id="PTHR44936:SF9">
    <property type="entry name" value="SENSOR PROTEIN CREC"/>
    <property type="match status" value="1"/>
</dbReference>
<dbReference type="PROSITE" id="PS50885">
    <property type="entry name" value="HAMP"/>
    <property type="match status" value="1"/>
</dbReference>
<dbReference type="Pfam" id="PF02518">
    <property type="entry name" value="HATPase_c"/>
    <property type="match status" value="1"/>
</dbReference>
<name>A0A5R8YIE1_9ACTN</name>
<dbReference type="GO" id="GO:0004673">
    <property type="term" value="F:protein histidine kinase activity"/>
    <property type="evidence" value="ECO:0007669"/>
    <property type="project" value="UniProtKB-EC"/>
</dbReference>
<feature type="compositionally biased region" description="Low complexity" evidence="12">
    <location>
        <begin position="104"/>
        <end position="121"/>
    </location>
</feature>
<dbReference type="GO" id="GO:0000160">
    <property type="term" value="P:phosphorelay signal transduction system"/>
    <property type="evidence" value="ECO:0007669"/>
    <property type="project" value="UniProtKB-KW"/>
</dbReference>
<evidence type="ECO:0000256" key="12">
    <source>
        <dbReference type="SAM" id="MobiDB-lite"/>
    </source>
</evidence>
<keyword evidence="4" id="KW-0597">Phosphoprotein</keyword>
<keyword evidence="5" id="KW-0808">Transferase</keyword>
<evidence type="ECO:0000256" key="10">
    <source>
        <dbReference type="ARBA" id="ARBA00022989"/>
    </source>
</evidence>
<dbReference type="InterPro" id="IPR050980">
    <property type="entry name" value="2C_sensor_his_kinase"/>
</dbReference>
<dbReference type="GO" id="GO:0016020">
    <property type="term" value="C:membrane"/>
    <property type="evidence" value="ECO:0007669"/>
    <property type="project" value="UniProtKB-SubCell"/>
</dbReference>
<dbReference type="PANTHER" id="PTHR44936">
    <property type="entry name" value="SENSOR PROTEIN CREC"/>
    <property type="match status" value="1"/>
</dbReference>
<keyword evidence="6 13" id="KW-0812">Transmembrane</keyword>
<keyword evidence="13" id="KW-0472">Membrane</keyword>
<evidence type="ECO:0000259" key="14">
    <source>
        <dbReference type="PROSITE" id="PS50885"/>
    </source>
</evidence>
<accession>A0A5R8YIE1</accession>
<comment type="catalytic activity">
    <reaction evidence="1">
        <text>ATP + protein L-histidine = ADP + protein N-phospho-L-histidine.</text>
        <dbReference type="EC" id="2.7.13.3"/>
    </reaction>
</comment>
<evidence type="ECO:0000313" key="15">
    <source>
        <dbReference type="EMBL" id="TLP50376.1"/>
    </source>
</evidence>
<keyword evidence="9" id="KW-0067">ATP-binding</keyword>
<dbReference type="SMART" id="SM00387">
    <property type="entry name" value="HATPase_c"/>
    <property type="match status" value="1"/>
</dbReference>
<comment type="subcellular location">
    <subcellularLocation>
        <location evidence="2">Membrane</location>
    </subcellularLocation>
</comment>
<evidence type="ECO:0000256" key="8">
    <source>
        <dbReference type="ARBA" id="ARBA00022777"/>
    </source>
</evidence>
<dbReference type="InterPro" id="IPR003660">
    <property type="entry name" value="HAMP_dom"/>
</dbReference>
<evidence type="ECO:0000256" key="6">
    <source>
        <dbReference type="ARBA" id="ARBA00022692"/>
    </source>
</evidence>
<feature type="region of interest" description="Disordered" evidence="12">
    <location>
        <begin position="917"/>
        <end position="1040"/>
    </location>
</feature>
<dbReference type="InterPro" id="IPR003594">
    <property type="entry name" value="HATPase_dom"/>
</dbReference>
<dbReference type="Gene3D" id="6.10.340.10">
    <property type="match status" value="1"/>
</dbReference>
<evidence type="ECO:0000256" key="2">
    <source>
        <dbReference type="ARBA" id="ARBA00004370"/>
    </source>
</evidence>
<dbReference type="SUPFAM" id="SSF55874">
    <property type="entry name" value="ATPase domain of HSP90 chaperone/DNA topoisomerase II/histidine kinase"/>
    <property type="match status" value="1"/>
</dbReference>
<dbReference type="Pfam" id="PF00672">
    <property type="entry name" value="HAMP"/>
    <property type="match status" value="1"/>
</dbReference>
<feature type="compositionally biased region" description="Basic and acidic residues" evidence="12">
    <location>
        <begin position="64"/>
        <end position="75"/>
    </location>
</feature>
<evidence type="ECO:0000256" key="4">
    <source>
        <dbReference type="ARBA" id="ARBA00022553"/>
    </source>
</evidence>
<evidence type="ECO:0000256" key="9">
    <source>
        <dbReference type="ARBA" id="ARBA00022840"/>
    </source>
</evidence>
<evidence type="ECO:0000256" key="3">
    <source>
        <dbReference type="ARBA" id="ARBA00012438"/>
    </source>
</evidence>
<dbReference type="AlphaFoldDB" id="A0A5R8YIE1"/>
<dbReference type="GO" id="GO:0005524">
    <property type="term" value="F:ATP binding"/>
    <property type="evidence" value="ECO:0007669"/>
    <property type="project" value="UniProtKB-KW"/>
</dbReference>
<keyword evidence="8" id="KW-0418">Kinase</keyword>
<dbReference type="OrthoDB" id="3845898at2"/>
<feature type="transmembrane region" description="Helical" evidence="13">
    <location>
        <begin position="441"/>
        <end position="463"/>
    </location>
</feature>
<keyword evidence="7" id="KW-0547">Nucleotide-binding</keyword>
<reference evidence="15" key="1">
    <citation type="submission" date="2019-05" db="EMBL/GenBank/DDBJ databases">
        <title>Isolation, diversity and antifungal activity of Actinobacteria from wheat.</title>
        <authorList>
            <person name="Yu B."/>
        </authorList>
    </citation>
    <scope>NUCLEOTIDE SEQUENCE [LARGE SCALE GENOMIC DNA]</scope>
    <source>
        <strain evidence="15">NEAU-HEGS1-5</strain>
    </source>
</reference>